<evidence type="ECO:0000313" key="3">
    <source>
        <dbReference type="EMBL" id="KOO24432.1"/>
    </source>
</evidence>
<comment type="caution">
    <text evidence="3">The sequence shown here is derived from an EMBL/GenBank/DDBJ whole genome shotgun (WGS) entry which is preliminary data.</text>
</comment>
<proteinExistence type="predicted"/>
<sequence>MGDDGPDMSLFDFSSSDDEGKPKAKDKDAAQSSDSKAILKRHRQEEQQIRTEAKAKVRSIPKGDREAKQKADEELEKALAEMSVRHAQELATAEGADGTAAIQAGMAGMGVSGGGKSGKKKSKKEKAEEEERAREKRISDHHAGAGPSERDVELGKLEAILSPLGLAVHDIAADGHCLYRSLAHQLQAGGEPIDFTQCRADIAAYMRKHPHDFEPYLEEGCTDFGAYCETVEHSSEWGGQLEIAALAHARKRKVTVYSADAPALTAGEEYDDESPILLAFHRHYFGLGAHYNAVVPK</sequence>
<dbReference type="Pfam" id="PF02338">
    <property type="entry name" value="OTU"/>
    <property type="match status" value="1"/>
</dbReference>
<dbReference type="InterPro" id="IPR050704">
    <property type="entry name" value="Peptidase_C85-like"/>
</dbReference>
<dbReference type="AlphaFoldDB" id="A0A0M0JDJ3"/>
<evidence type="ECO:0000256" key="1">
    <source>
        <dbReference type="SAM" id="MobiDB-lite"/>
    </source>
</evidence>
<feature type="compositionally biased region" description="Basic and acidic residues" evidence="1">
    <location>
        <begin position="43"/>
        <end position="74"/>
    </location>
</feature>
<dbReference type="GO" id="GO:0004843">
    <property type="term" value="F:cysteine-type deubiquitinase activity"/>
    <property type="evidence" value="ECO:0007669"/>
    <property type="project" value="TreeGrafter"/>
</dbReference>
<dbReference type="EMBL" id="JWZX01003093">
    <property type="protein sequence ID" value="KOO24432.1"/>
    <property type="molecule type" value="Genomic_DNA"/>
</dbReference>
<dbReference type="Gene3D" id="3.90.70.80">
    <property type="match status" value="1"/>
</dbReference>
<evidence type="ECO:0000313" key="4">
    <source>
        <dbReference type="Proteomes" id="UP000037460"/>
    </source>
</evidence>
<keyword evidence="4" id="KW-1185">Reference proteome</keyword>
<organism evidence="3 4">
    <name type="scientific">Chrysochromulina tobinii</name>
    <dbReference type="NCBI Taxonomy" id="1460289"/>
    <lineage>
        <taxon>Eukaryota</taxon>
        <taxon>Haptista</taxon>
        <taxon>Haptophyta</taxon>
        <taxon>Prymnesiophyceae</taxon>
        <taxon>Prymnesiales</taxon>
        <taxon>Chrysochromulinaceae</taxon>
        <taxon>Chrysochromulina</taxon>
    </lineage>
</organism>
<feature type="region of interest" description="Disordered" evidence="1">
    <location>
        <begin position="109"/>
        <end position="151"/>
    </location>
</feature>
<feature type="compositionally biased region" description="Basic and acidic residues" evidence="1">
    <location>
        <begin position="125"/>
        <end position="151"/>
    </location>
</feature>
<dbReference type="PANTHER" id="PTHR12419:SF10">
    <property type="entry name" value="DEUBIQUITINASE OTUD6B"/>
    <property type="match status" value="1"/>
</dbReference>
<dbReference type="InterPro" id="IPR038765">
    <property type="entry name" value="Papain-like_cys_pep_sf"/>
</dbReference>
<reference evidence="4" key="1">
    <citation type="journal article" date="2015" name="PLoS Genet.">
        <title>Genome Sequence and Transcriptome Analyses of Chrysochromulina tobin: Metabolic Tools for Enhanced Algal Fitness in the Prominent Order Prymnesiales (Haptophyceae).</title>
        <authorList>
            <person name="Hovde B.T."/>
            <person name="Deodato C.R."/>
            <person name="Hunsperger H.M."/>
            <person name="Ryken S.A."/>
            <person name="Yost W."/>
            <person name="Jha R.K."/>
            <person name="Patterson J."/>
            <person name="Monnat R.J. Jr."/>
            <person name="Barlow S.B."/>
            <person name="Starkenburg S.R."/>
            <person name="Cattolico R.A."/>
        </authorList>
    </citation>
    <scope>NUCLEOTIDE SEQUENCE</scope>
    <source>
        <strain evidence="4">CCMP291</strain>
    </source>
</reference>
<name>A0A0M0JDJ3_9EUKA</name>
<gene>
    <name evidence="3" type="ORF">Ctob_007345</name>
</gene>
<dbReference type="OrthoDB" id="415023at2759"/>
<accession>A0A0M0JDJ3</accession>
<dbReference type="Proteomes" id="UP000037460">
    <property type="component" value="Unassembled WGS sequence"/>
</dbReference>
<feature type="domain" description="OTU" evidence="2">
    <location>
        <begin position="166"/>
        <end position="297"/>
    </location>
</feature>
<protein>
    <submittedName>
        <fullName evidence="3">Cysteine proteinases family protein</fullName>
    </submittedName>
</protein>
<dbReference type="SUPFAM" id="SSF54001">
    <property type="entry name" value="Cysteine proteinases"/>
    <property type="match status" value="1"/>
</dbReference>
<feature type="region of interest" description="Disordered" evidence="1">
    <location>
        <begin position="1"/>
        <end position="74"/>
    </location>
</feature>
<evidence type="ECO:0000259" key="2">
    <source>
        <dbReference type="PROSITE" id="PS50802"/>
    </source>
</evidence>
<dbReference type="GO" id="GO:0016579">
    <property type="term" value="P:protein deubiquitination"/>
    <property type="evidence" value="ECO:0007669"/>
    <property type="project" value="TreeGrafter"/>
</dbReference>
<dbReference type="PROSITE" id="PS50802">
    <property type="entry name" value="OTU"/>
    <property type="match status" value="1"/>
</dbReference>
<dbReference type="PANTHER" id="PTHR12419">
    <property type="entry name" value="OTU DOMAIN CONTAINING PROTEIN"/>
    <property type="match status" value="1"/>
</dbReference>
<dbReference type="InterPro" id="IPR003323">
    <property type="entry name" value="OTU_dom"/>
</dbReference>
<feature type="compositionally biased region" description="Basic and acidic residues" evidence="1">
    <location>
        <begin position="18"/>
        <end position="29"/>
    </location>
</feature>